<dbReference type="RefSeq" id="WP_190312154.1">
    <property type="nucleotide sequence ID" value="NZ_JACNYL010000001.1"/>
</dbReference>
<organism evidence="1 2">
    <name type="scientific">Sphingobacterium chuzhouense</name>
    <dbReference type="NCBI Taxonomy" id="1742264"/>
    <lineage>
        <taxon>Bacteria</taxon>
        <taxon>Pseudomonadati</taxon>
        <taxon>Bacteroidota</taxon>
        <taxon>Sphingobacteriia</taxon>
        <taxon>Sphingobacteriales</taxon>
        <taxon>Sphingobacteriaceae</taxon>
        <taxon>Sphingobacterium</taxon>
    </lineage>
</organism>
<accession>A0ABR7XMI1</accession>
<sequence>MNSNFHMNSGGIAKDNDFSSNKNAQTINHIYLHPSSNQSEFDDWVRRIGSLLQVGSDYEALKPALELIVALFEPTRLFVIDHSALSDFDIDSWVEILVVIDESQISSKKLTKGILDMACFKQKNVAIHFETSGIVERGIENAHPYYCKFCTEDNLVFSNSPYRLPKVSDNALSELNQELPQRFEKFFA</sequence>
<dbReference type="Proteomes" id="UP000651112">
    <property type="component" value="Unassembled WGS sequence"/>
</dbReference>
<proteinExistence type="predicted"/>
<protein>
    <recommendedName>
        <fullName evidence="3">PH domain-containing protein</fullName>
    </recommendedName>
</protein>
<keyword evidence="2" id="KW-1185">Reference proteome</keyword>
<gene>
    <name evidence="1" type="ORF">H8B21_02250</name>
</gene>
<dbReference type="EMBL" id="JACNYL010000001">
    <property type="protein sequence ID" value="MBD1420380.1"/>
    <property type="molecule type" value="Genomic_DNA"/>
</dbReference>
<name>A0ABR7XMI1_9SPHI</name>
<comment type="caution">
    <text evidence="1">The sequence shown here is derived from an EMBL/GenBank/DDBJ whole genome shotgun (WGS) entry which is preliminary data.</text>
</comment>
<evidence type="ECO:0000313" key="1">
    <source>
        <dbReference type="EMBL" id="MBD1420380.1"/>
    </source>
</evidence>
<evidence type="ECO:0000313" key="2">
    <source>
        <dbReference type="Proteomes" id="UP000651112"/>
    </source>
</evidence>
<reference evidence="1 2" key="1">
    <citation type="submission" date="2020-08" db="EMBL/GenBank/DDBJ databases">
        <title>Sphingobacterium sp. DN00404 isolated from aquaculture water.</title>
        <authorList>
            <person name="Zhang M."/>
        </authorList>
    </citation>
    <scope>NUCLEOTIDE SEQUENCE [LARGE SCALE GENOMIC DNA]</scope>
    <source>
        <strain evidence="1 2">KCTC 42746</strain>
    </source>
</reference>
<evidence type="ECO:0008006" key="3">
    <source>
        <dbReference type="Google" id="ProtNLM"/>
    </source>
</evidence>